<comment type="caution">
    <text evidence="1">The sequence shown here is derived from an EMBL/GenBank/DDBJ whole genome shotgun (WGS) entry which is preliminary data.</text>
</comment>
<dbReference type="RefSeq" id="WP_272137332.1">
    <property type="nucleotide sequence ID" value="NZ_JAQNDM010000002.1"/>
</dbReference>
<name>A0ABT5D5X9_9BACT</name>
<dbReference type="EMBL" id="JAQNDM010000002">
    <property type="protein sequence ID" value="MDC0709079.1"/>
    <property type="molecule type" value="Genomic_DNA"/>
</dbReference>
<protein>
    <submittedName>
        <fullName evidence="1">Uncharacterized protein</fullName>
    </submittedName>
</protein>
<gene>
    <name evidence="1" type="ORF">POL68_11455</name>
</gene>
<dbReference type="InterPro" id="IPR015943">
    <property type="entry name" value="WD40/YVTN_repeat-like_dom_sf"/>
</dbReference>
<proteinExistence type="predicted"/>
<reference evidence="1 2" key="1">
    <citation type="submission" date="2022-11" db="EMBL/GenBank/DDBJ databases">
        <title>Minimal conservation of predation-associated metabolite biosynthetic gene clusters underscores biosynthetic potential of Myxococcota including descriptions for ten novel species: Archangium lansinium sp. nov., Myxococcus landrumus sp. nov., Nannocystis bai.</title>
        <authorList>
            <person name="Ahearne A."/>
            <person name="Stevens C."/>
            <person name="Dowd S."/>
        </authorList>
    </citation>
    <scope>NUCLEOTIDE SEQUENCE [LARGE SCALE GENOMIC DNA]</scope>
    <source>
        <strain evidence="1 2">NCWAL01</strain>
    </source>
</reference>
<dbReference type="SUPFAM" id="SSF50998">
    <property type="entry name" value="Quinoprotein alcohol dehydrogenase-like"/>
    <property type="match status" value="1"/>
</dbReference>
<organism evidence="1 2">
    <name type="scientific">Stigmatella ashevillensis</name>
    <dbReference type="NCBI Taxonomy" id="2995309"/>
    <lineage>
        <taxon>Bacteria</taxon>
        <taxon>Pseudomonadati</taxon>
        <taxon>Myxococcota</taxon>
        <taxon>Myxococcia</taxon>
        <taxon>Myxococcales</taxon>
        <taxon>Cystobacterineae</taxon>
        <taxon>Archangiaceae</taxon>
        <taxon>Stigmatella</taxon>
    </lineage>
</organism>
<evidence type="ECO:0000313" key="2">
    <source>
        <dbReference type="Proteomes" id="UP001221838"/>
    </source>
</evidence>
<keyword evidence="2" id="KW-1185">Reference proteome</keyword>
<dbReference type="Proteomes" id="UP001221838">
    <property type="component" value="Unassembled WGS sequence"/>
</dbReference>
<sequence length="336" mass="37356">MKTERIFLPTPCPPRSLCWFEDSLVDWVSGGIVHSLDGRSSDPSVRYAYRFDRAVMSPDGRYTVLYEVLGTKGLVLKEGKVLRELSRSFYHATAYEYPIALHTFPSGRTILAHCPDDYCRLEIEDIETGQRLTQRTSQSPDFFHSRLQFRGDGRYLLSAGWIWHPIDSVRVFDVPRALEQPESLDDEGSLETGEWGMELHSAAFGEGDTLVLSGSGPEALGLYSLTERRLVSEVPFEQGVGRMMVMGGHMVHFFEHPSLIELSTGRTVERWPDLSTGFQCSSIIHHLAPLPPLALDPVGRRFAVGTEKGIEVVRFVDGATASSLGTSPPFSMSSSG</sequence>
<dbReference type="InterPro" id="IPR011047">
    <property type="entry name" value="Quinoprotein_ADH-like_sf"/>
</dbReference>
<dbReference type="Gene3D" id="2.130.10.10">
    <property type="entry name" value="YVTN repeat-like/Quinoprotein amine dehydrogenase"/>
    <property type="match status" value="1"/>
</dbReference>
<accession>A0ABT5D5X9</accession>
<evidence type="ECO:0000313" key="1">
    <source>
        <dbReference type="EMBL" id="MDC0709079.1"/>
    </source>
</evidence>